<feature type="compositionally biased region" description="Polar residues" evidence="1">
    <location>
        <begin position="44"/>
        <end position="53"/>
    </location>
</feature>
<keyword evidence="3" id="KW-1185">Reference proteome</keyword>
<dbReference type="AlphaFoldDB" id="A0A151MTB4"/>
<evidence type="ECO:0000313" key="3">
    <source>
        <dbReference type="Proteomes" id="UP000050525"/>
    </source>
</evidence>
<comment type="caution">
    <text evidence="2">The sequence shown here is derived from an EMBL/GenBank/DDBJ whole genome shotgun (WGS) entry which is preliminary data.</text>
</comment>
<accession>A0A151MTB4</accession>
<dbReference type="Proteomes" id="UP000050525">
    <property type="component" value="Unassembled WGS sequence"/>
</dbReference>
<gene>
    <name evidence="2" type="ORF">Y1Q_0005270</name>
</gene>
<sequence length="67" mass="7474">MAVGAVLTQEEGDNERPMAYTICKLLLAEKRPDWRPRKLRKGTDQSNRATTSRVPRCVSSGIRPSSS</sequence>
<name>A0A151MTB4_ALLMI</name>
<proteinExistence type="predicted"/>
<reference evidence="2 3" key="1">
    <citation type="journal article" date="2012" name="Genome Biol.">
        <title>Sequencing three crocodilian genomes to illuminate the evolution of archosaurs and amniotes.</title>
        <authorList>
            <person name="St John J.A."/>
            <person name="Braun E.L."/>
            <person name="Isberg S.R."/>
            <person name="Miles L.G."/>
            <person name="Chong A.Y."/>
            <person name="Gongora J."/>
            <person name="Dalzell P."/>
            <person name="Moran C."/>
            <person name="Bed'hom B."/>
            <person name="Abzhanov A."/>
            <person name="Burgess S.C."/>
            <person name="Cooksey A.M."/>
            <person name="Castoe T.A."/>
            <person name="Crawford N.G."/>
            <person name="Densmore L.D."/>
            <person name="Drew J.C."/>
            <person name="Edwards S.V."/>
            <person name="Faircloth B.C."/>
            <person name="Fujita M.K."/>
            <person name="Greenwold M.J."/>
            <person name="Hoffmann F.G."/>
            <person name="Howard J.M."/>
            <person name="Iguchi T."/>
            <person name="Janes D.E."/>
            <person name="Khan S.Y."/>
            <person name="Kohno S."/>
            <person name="de Koning A.J."/>
            <person name="Lance S.L."/>
            <person name="McCarthy F.M."/>
            <person name="McCormack J.E."/>
            <person name="Merchant M.E."/>
            <person name="Peterson D.G."/>
            <person name="Pollock D.D."/>
            <person name="Pourmand N."/>
            <person name="Raney B.J."/>
            <person name="Roessler K.A."/>
            <person name="Sanford J.R."/>
            <person name="Sawyer R.H."/>
            <person name="Schmidt C.J."/>
            <person name="Triplett E.W."/>
            <person name="Tuberville T.D."/>
            <person name="Venegas-Anaya M."/>
            <person name="Howard J.T."/>
            <person name="Jarvis E.D."/>
            <person name="Guillette L.J.Jr."/>
            <person name="Glenn T.C."/>
            <person name="Green R.E."/>
            <person name="Ray D.A."/>
        </authorList>
    </citation>
    <scope>NUCLEOTIDE SEQUENCE [LARGE SCALE GENOMIC DNA]</scope>
    <source>
        <strain evidence="2">KSC_2009_1</strain>
    </source>
</reference>
<feature type="region of interest" description="Disordered" evidence="1">
    <location>
        <begin position="34"/>
        <end position="67"/>
    </location>
</feature>
<dbReference type="EMBL" id="AKHW03005127">
    <property type="protein sequence ID" value="KYO27714.1"/>
    <property type="molecule type" value="Genomic_DNA"/>
</dbReference>
<organism evidence="2 3">
    <name type="scientific">Alligator mississippiensis</name>
    <name type="common">American alligator</name>
    <dbReference type="NCBI Taxonomy" id="8496"/>
    <lineage>
        <taxon>Eukaryota</taxon>
        <taxon>Metazoa</taxon>
        <taxon>Chordata</taxon>
        <taxon>Craniata</taxon>
        <taxon>Vertebrata</taxon>
        <taxon>Euteleostomi</taxon>
        <taxon>Archelosauria</taxon>
        <taxon>Archosauria</taxon>
        <taxon>Crocodylia</taxon>
        <taxon>Alligatoridae</taxon>
        <taxon>Alligatorinae</taxon>
        <taxon>Alligator</taxon>
    </lineage>
</organism>
<evidence type="ECO:0000313" key="2">
    <source>
        <dbReference type="EMBL" id="KYO27714.1"/>
    </source>
</evidence>
<protein>
    <submittedName>
        <fullName evidence="2">Uncharacterized protein</fullName>
    </submittedName>
</protein>
<evidence type="ECO:0000256" key="1">
    <source>
        <dbReference type="SAM" id="MobiDB-lite"/>
    </source>
</evidence>